<dbReference type="GO" id="GO:0020037">
    <property type="term" value="F:heme binding"/>
    <property type="evidence" value="ECO:0007669"/>
    <property type="project" value="InterPro"/>
</dbReference>
<dbReference type="Gene3D" id="1.10.630.10">
    <property type="entry name" value="Cytochrome P450"/>
    <property type="match status" value="1"/>
</dbReference>
<keyword evidence="8" id="KW-1185">Reference proteome</keyword>
<feature type="transmembrane region" description="Helical" evidence="6">
    <location>
        <begin position="7"/>
        <end position="26"/>
    </location>
</feature>
<organism evidence="7 8">
    <name type="scientific">Rhizophagus irregularis (strain DAOM 197198w)</name>
    <name type="common">Glomus intraradices</name>
    <dbReference type="NCBI Taxonomy" id="1432141"/>
    <lineage>
        <taxon>Eukaryota</taxon>
        <taxon>Fungi</taxon>
        <taxon>Fungi incertae sedis</taxon>
        <taxon>Mucoromycota</taxon>
        <taxon>Glomeromycotina</taxon>
        <taxon>Glomeromycetes</taxon>
        <taxon>Glomerales</taxon>
        <taxon>Glomeraceae</taxon>
        <taxon>Rhizophagus</taxon>
    </lineage>
</organism>
<evidence type="ECO:0000256" key="2">
    <source>
        <dbReference type="ARBA" id="ARBA00010617"/>
    </source>
</evidence>
<proteinExistence type="inferred from homology"/>
<evidence type="ECO:0000256" key="4">
    <source>
        <dbReference type="ARBA" id="ARBA00023004"/>
    </source>
</evidence>
<dbReference type="GO" id="GO:0004497">
    <property type="term" value="F:monooxygenase activity"/>
    <property type="evidence" value="ECO:0007669"/>
    <property type="project" value="InterPro"/>
</dbReference>
<evidence type="ECO:0000256" key="3">
    <source>
        <dbReference type="ARBA" id="ARBA00022723"/>
    </source>
</evidence>
<dbReference type="Pfam" id="PF00067">
    <property type="entry name" value="p450"/>
    <property type="match status" value="1"/>
</dbReference>
<dbReference type="PANTHER" id="PTHR24291">
    <property type="entry name" value="CYTOCHROME P450 FAMILY 4"/>
    <property type="match status" value="1"/>
</dbReference>
<evidence type="ECO:0000313" key="8">
    <source>
        <dbReference type="Proteomes" id="UP000022910"/>
    </source>
</evidence>
<gene>
    <name evidence="7" type="ORF">RirG_262310</name>
</gene>
<evidence type="ECO:0000256" key="5">
    <source>
        <dbReference type="PIRSR" id="PIRSR602403-1"/>
    </source>
</evidence>
<keyword evidence="6" id="KW-1133">Transmembrane helix</keyword>
<dbReference type="InterPro" id="IPR036396">
    <property type="entry name" value="Cyt_P450_sf"/>
</dbReference>
<evidence type="ECO:0000256" key="1">
    <source>
        <dbReference type="ARBA" id="ARBA00001971"/>
    </source>
</evidence>
<dbReference type="EMBL" id="JEMT01029665">
    <property type="protein sequence ID" value="EXX51388.1"/>
    <property type="molecule type" value="Genomic_DNA"/>
</dbReference>
<reference evidence="7 8" key="1">
    <citation type="submission" date="2014-02" db="EMBL/GenBank/DDBJ databases">
        <title>Single nucleus genome sequencing reveals high similarity among nuclei of an endomycorrhizal fungus.</title>
        <authorList>
            <person name="Lin K."/>
            <person name="Geurts R."/>
            <person name="Zhang Z."/>
            <person name="Limpens E."/>
            <person name="Saunders D.G."/>
            <person name="Mu D."/>
            <person name="Pang E."/>
            <person name="Cao H."/>
            <person name="Cha H."/>
            <person name="Lin T."/>
            <person name="Zhou Q."/>
            <person name="Shang Y."/>
            <person name="Li Y."/>
            <person name="Ivanov S."/>
            <person name="Sharma T."/>
            <person name="Velzen R.V."/>
            <person name="Ruijter N.D."/>
            <person name="Aanen D.K."/>
            <person name="Win J."/>
            <person name="Kamoun S."/>
            <person name="Bisseling T."/>
            <person name="Huang S."/>
        </authorList>
    </citation>
    <scope>NUCLEOTIDE SEQUENCE [LARGE SCALE GENOMIC DNA]</scope>
    <source>
        <strain evidence="8">DAOM197198w</strain>
    </source>
</reference>
<dbReference type="SMR" id="A0A015L988"/>
<evidence type="ECO:0000313" key="7">
    <source>
        <dbReference type="EMBL" id="EXX51388.1"/>
    </source>
</evidence>
<dbReference type="PRINTS" id="PR00465">
    <property type="entry name" value="EP450IV"/>
</dbReference>
<keyword evidence="3 5" id="KW-0479">Metal-binding</keyword>
<dbReference type="Proteomes" id="UP000022910">
    <property type="component" value="Unassembled WGS sequence"/>
</dbReference>
<accession>A0A015L988</accession>
<dbReference type="InterPro" id="IPR050196">
    <property type="entry name" value="Cytochrome_P450_Monoox"/>
</dbReference>
<dbReference type="HOGENOM" id="CLU_001570_5_11_1"/>
<dbReference type="STRING" id="1432141.A0A015L988"/>
<dbReference type="OMA" id="WGIEPRM"/>
<dbReference type="OrthoDB" id="1470350at2759"/>
<name>A0A015L988_RHIIW</name>
<evidence type="ECO:0000256" key="6">
    <source>
        <dbReference type="SAM" id="Phobius"/>
    </source>
</evidence>
<keyword evidence="6" id="KW-0812">Transmembrane</keyword>
<protein>
    <submittedName>
        <fullName evidence="7">Dit2p</fullName>
    </submittedName>
</protein>
<comment type="similarity">
    <text evidence="2">Belongs to the cytochrome P450 family.</text>
</comment>
<dbReference type="GO" id="GO:0005506">
    <property type="term" value="F:iron ion binding"/>
    <property type="evidence" value="ECO:0007669"/>
    <property type="project" value="InterPro"/>
</dbReference>
<dbReference type="PRINTS" id="PR00385">
    <property type="entry name" value="P450"/>
</dbReference>
<feature type="binding site" description="axial binding residue" evidence="5">
    <location>
        <position position="446"/>
    </location>
    <ligand>
        <name>heme</name>
        <dbReference type="ChEBI" id="CHEBI:30413"/>
    </ligand>
    <ligandPart>
        <name>Fe</name>
        <dbReference type="ChEBI" id="CHEBI:18248"/>
    </ligandPart>
</feature>
<dbReference type="InterPro" id="IPR002403">
    <property type="entry name" value="Cyt_P450_E_grp-IV"/>
</dbReference>
<dbReference type="AlphaFoldDB" id="A0A015L988"/>
<dbReference type="InterPro" id="IPR001128">
    <property type="entry name" value="Cyt_P450"/>
</dbReference>
<keyword evidence="4 5" id="KW-0408">Iron</keyword>
<dbReference type="PANTHER" id="PTHR24291:SF175">
    <property type="entry name" value="CYTOCHROME P450"/>
    <property type="match status" value="1"/>
</dbReference>
<comment type="cofactor">
    <cofactor evidence="1 5">
        <name>heme</name>
        <dbReference type="ChEBI" id="CHEBI:30413"/>
    </cofactor>
</comment>
<keyword evidence="5" id="KW-0349">Heme</keyword>
<dbReference type="SUPFAM" id="SSF48264">
    <property type="entry name" value="Cytochrome P450"/>
    <property type="match status" value="1"/>
</dbReference>
<keyword evidence="6" id="KW-0472">Membrane</keyword>
<sequence>MIDSISLVGFLVLGIIGWITYKIYIWPNYISPLRKIPGPPSENPFFGNIKTFMKEESGEPQLRWIKKYGNIIKVHGIFNEPIVFVADPKIIQDISVTRAYDFIKPPGLLADSIAVAGRGLIYAEGDDHKRQRKMINPAFTHSKIKEMVPRSIPIVMTLKGLIEDKINRGESNINLTPYISEATLDIIGLVGFNCEFNSLKSPNELAEAYDSLMCSPVNAINIISNYAPFVRKLPLEVNKKFRKECSIIDRESKKLVEERCKEAENGELKKNDLLSIIINTNRTLPIEEKISKEELKYQIKTFLVAGHESTSVSICWALYYLSQNLHEQDLLREELVKAFPDKSKFNPTFDELNSLEYLNCVIKETLRLASPATSARRTNTKDEVFGDYYIPKDTIIMMAISVLHRLPEIWGSTADNFVPKRWLDPSLAKNTSNLIYLPFLNGPRSCIGNKLALTKIKILLCMLIRNFVFKPIEGFHIRKRIIPVTKPDPYLGLDVSVVES</sequence>
<dbReference type="GO" id="GO:0016705">
    <property type="term" value="F:oxidoreductase activity, acting on paired donors, with incorporation or reduction of molecular oxygen"/>
    <property type="evidence" value="ECO:0007669"/>
    <property type="project" value="InterPro"/>
</dbReference>
<comment type="caution">
    <text evidence="7">The sequence shown here is derived from an EMBL/GenBank/DDBJ whole genome shotgun (WGS) entry which is preliminary data.</text>
</comment>